<feature type="region of interest" description="Disordered" evidence="3">
    <location>
        <begin position="504"/>
        <end position="526"/>
    </location>
</feature>
<dbReference type="PANTHER" id="PTHR12634">
    <property type="entry name" value="SIT4 YEAST -ASSOCIATING PROTEIN-RELATED"/>
    <property type="match status" value="1"/>
</dbReference>
<accession>A0AAU9ILT5</accession>
<dbReference type="GO" id="GO:0019903">
    <property type="term" value="F:protein phosphatase binding"/>
    <property type="evidence" value="ECO:0007669"/>
    <property type="project" value="InterPro"/>
</dbReference>
<proteinExistence type="inferred from homology"/>
<keyword evidence="5" id="KW-1185">Reference proteome</keyword>
<dbReference type="InterPro" id="IPR007587">
    <property type="entry name" value="SAPS"/>
</dbReference>
<dbReference type="InterPro" id="IPR016024">
    <property type="entry name" value="ARM-type_fold"/>
</dbReference>
<protein>
    <recommendedName>
        <fullName evidence="6">SAPS-domain-containing protein</fullName>
    </recommendedName>
</protein>
<dbReference type="AlphaFoldDB" id="A0AAU9ILT5"/>
<evidence type="ECO:0000256" key="3">
    <source>
        <dbReference type="SAM" id="MobiDB-lite"/>
    </source>
</evidence>
<reference evidence="4" key="1">
    <citation type="submission" date="2021-09" db="EMBL/GenBank/DDBJ databases">
        <authorList>
            <consortium name="AG Swart"/>
            <person name="Singh M."/>
            <person name="Singh A."/>
            <person name="Seah K."/>
            <person name="Emmerich C."/>
        </authorList>
    </citation>
    <scope>NUCLEOTIDE SEQUENCE</scope>
    <source>
        <strain evidence="4">ATCC30299</strain>
    </source>
</reference>
<comment type="caution">
    <text evidence="4">The sequence shown here is derived from an EMBL/GenBank/DDBJ whole genome shotgun (WGS) entry which is preliminary data.</text>
</comment>
<sequence length="543" mass="62322">MIMNFGSLLNSFKFLQDSELIDSLLTKEGLKLEEILDTNEEAIIELKKGNQKLIGFLVPSHLGELIDYTTLDPIDTNNQNQCYKYPFVSNEILNSECPDLLNAIFADTTLLDRLFKFLSADLPNNPILAGYFSRTLHSLLVKNSYALLSYLYDTNGHGKALARHLYSKSISDILERILTCETHTNPVFKPKLYEIIGLILENISSTNSPEAVINSSSLLASLVTKKQGISCALEASEYLWGNEKNVKFLFSKLLNEEFHISRSVSLIIQALINALLEKENDEESMAEDDVIPMIEFMINNFDHFTEVLKKQSNVPFTFPNKIEFIPLGELRLRIIEILGSVVRLSNEKLKDKIAESLAIPIITELFAEYHWNSFLHNSYEKLVQNILLSGHSGLKDALIRKSNLPQILIKFSQSGIENRIGLMGHVTRIGNILLKHFSKDENPPNEDWIYFANNYLSFQNEIESRVLGGRSRIMSFDLTDHYMDTNDDRNKEDAFEDIDYNYEKQNNSPIEEQDIDNLRREPENSYMKNNWQIENAQRLEELD</sequence>
<keyword evidence="2" id="KW-0131">Cell cycle</keyword>
<evidence type="ECO:0000313" key="4">
    <source>
        <dbReference type="EMBL" id="CAG9314157.1"/>
    </source>
</evidence>
<evidence type="ECO:0000256" key="2">
    <source>
        <dbReference type="ARBA" id="ARBA00023306"/>
    </source>
</evidence>
<evidence type="ECO:0008006" key="6">
    <source>
        <dbReference type="Google" id="ProtNLM"/>
    </source>
</evidence>
<evidence type="ECO:0000313" key="5">
    <source>
        <dbReference type="Proteomes" id="UP001162131"/>
    </source>
</evidence>
<dbReference type="GO" id="GO:0019888">
    <property type="term" value="F:protein phosphatase regulator activity"/>
    <property type="evidence" value="ECO:0007669"/>
    <property type="project" value="TreeGrafter"/>
</dbReference>
<gene>
    <name evidence="4" type="ORF">BSTOLATCC_MIC9954</name>
</gene>
<evidence type="ECO:0000256" key="1">
    <source>
        <dbReference type="ARBA" id="ARBA00006180"/>
    </source>
</evidence>
<dbReference type="EMBL" id="CAJZBQ010000011">
    <property type="protein sequence ID" value="CAG9314157.1"/>
    <property type="molecule type" value="Genomic_DNA"/>
</dbReference>
<comment type="similarity">
    <text evidence="1">Belongs to the SAPS family.</text>
</comment>
<dbReference type="Pfam" id="PF04499">
    <property type="entry name" value="SAPS"/>
    <property type="match status" value="1"/>
</dbReference>
<organism evidence="4 5">
    <name type="scientific">Blepharisma stoltei</name>
    <dbReference type="NCBI Taxonomy" id="1481888"/>
    <lineage>
        <taxon>Eukaryota</taxon>
        <taxon>Sar</taxon>
        <taxon>Alveolata</taxon>
        <taxon>Ciliophora</taxon>
        <taxon>Postciliodesmatophora</taxon>
        <taxon>Heterotrichea</taxon>
        <taxon>Heterotrichida</taxon>
        <taxon>Blepharismidae</taxon>
        <taxon>Blepharisma</taxon>
    </lineage>
</organism>
<name>A0AAU9ILT5_9CILI</name>
<dbReference type="PANTHER" id="PTHR12634:SF8">
    <property type="entry name" value="FIERY MOUNTAIN, ISOFORM D"/>
    <property type="match status" value="1"/>
</dbReference>
<dbReference type="Proteomes" id="UP001162131">
    <property type="component" value="Unassembled WGS sequence"/>
</dbReference>
<dbReference type="SUPFAM" id="SSF48371">
    <property type="entry name" value="ARM repeat"/>
    <property type="match status" value="1"/>
</dbReference>